<evidence type="ECO:0000313" key="1">
    <source>
        <dbReference type="EMBL" id="PSF07593.1"/>
    </source>
</evidence>
<dbReference type="InterPro" id="IPR015003">
    <property type="entry name" value="DUF1853"/>
</dbReference>
<name>A0A2T1KCV2_9GAMM</name>
<keyword evidence="2" id="KW-1185">Reference proteome</keyword>
<dbReference type="RefSeq" id="WP_106672120.1">
    <property type="nucleotide sequence ID" value="NZ_BMFE01000001.1"/>
</dbReference>
<protein>
    <submittedName>
        <fullName evidence="1">DUF1853 domain-containing protein</fullName>
    </submittedName>
</protein>
<sequence>MTTHAASLISYQTPAIRHLAWLCQAPQLLASPMSFQPSRFLPADYREQLQHWDRHPETLPARLAEPAERRLGHYFERLYEVMLTDLLGWDILLKNQQIRAGGQTLGELDFLVRNAGTGVLEHHEIAIKYYLGVPEPGSSTLWYGPNARDRLDLKVGRMLEHQSGMAQRPEAQTLLNELGISETITPRIFLPGYLFYPDSGNVSVPEFVPGDHLRGHWRYARELRAQDVSNWASLKKPHWISPWRQVETPDGTAAWEAVRFVVDRGIPALFAELVWDSGFGCWVEKTRCFVMPGDWPLAGRLNR</sequence>
<reference evidence="1 2" key="1">
    <citation type="submission" date="2018-03" db="EMBL/GenBank/DDBJ databases">
        <title>Marinobacter brunus sp. nov., a marine bacterium of Gamma-proteobacteria isolated from the surface seawater of the South China Sea.</title>
        <authorList>
            <person name="Cheng H."/>
            <person name="Wu Y.-H."/>
            <person name="Xamxidin M."/>
            <person name="Xu X.-W."/>
        </authorList>
    </citation>
    <scope>NUCLEOTIDE SEQUENCE [LARGE SCALE GENOMIC DNA]</scope>
    <source>
        <strain evidence="1 2">JCM 30472</strain>
    </source>
</reference>
<evidence type="ECO:0000313" key="2">
    <source>
        <dbReference type="Proteomes" id="UP000238385"/>
    </source>
</evidence>
<comment type="caution">
    <text evidence="1">The sequence shown here is derived from an EMBL/GenBank/DDBJ whole genome shotgun (WGS) entry which is preliminary data.</text>
</comment>
<dbReference type="AlphaFoldDB" id="A0A2T1KCV2"/>
<gene>
    <name evidence="1" type="ORF">C7H08_11885</name>
</gene>
<dbReference type="EMBL" id="PXNN01000014">
    <property type="protein sequence ID" value="PSF07593.1"/>
    <property type="molecule type" value="Genomic_DNA"/>
</dbReference>
<dbReference type="Pfam" id="PF08907">
    <property type="entry name" value="DUF1853"/>
    <property type="match status" value="1"/>
</dbReference>
<accession>A0A2T1KCV2</accession>
<dbReference type="OrthoDB" id="378654at2"/>
<proteinExistence type="predicted"/>
<organism evidence="1 2">
    <name type="scientific">Marinobacter halophilus</name>
    <dbReference type="NCBI Taxonomy" id="1323740"/>
    <lineage>
        <taxon>Bacteria</taxon>
        <taxon>Pseudomonadati</taxon>
        <taxon>Pseudomonadota</taxon>
        <taxon>Gammaproteobacteria</taxon>
        <taxon>Pseudomonadales</taxon>
        <taxon>Marinobacteraceae</taxon>
        <taxon>Marinobacter</taxon>
    </lineage>
</organism>
<dbReference type="Proteomes" id="UP000238385">
    <property type="component" value="Unassembled WGS sequence"/>
</dbReference>